<comment type="similarity">
    <text evidence="1 2">Belongs to the CutC family.</text>
</comment>
<sequence>MADHTARRLEICVDSAEGLAAAIEGGADRIELCSALGVGGLMPSYGLMRHAKRTSPIPVYPLIRPRAGNFIYDASDVAIMEADIAQAQELGLPGVVIGATTPDRRLDRQVLERLIEAASGLDISLHRAFDMVSDPIEALETAIDLGISRILTSGCAKNVSLGMETLKRLAHQANGRISIMPGGGVTADLVPELLAATGIHEIHASGSASSAEDPSLVAFGFAPEQRRQTSPQIIRTLKTIVLDA</sequence>
<dbReference type="AlphaFoldDB" id="A0AAJ2ESB5"/>
<name>A0AAJ2ESB5_9HYPH</name>
<dbReference type="InterPro" id="IPR005627">
    <property type="entry name" value="CutC-like"/>
</dbReference>
<evidence type="ECO:0000313" key="4">
    <source>
        <dbReference type="Proteomes" id="UP001255601"/>
    </source>
</evidence>
<dbReference type="PANTHER" id="PTHR12598">
    <property type="entry name" value="COPPER HOMEOSTASIS PROTEIN CUTC"/>
    <property type="match status" value="1"/>
</dbReference>
<proteinExistence type="inferred from homology"/>
<evidence type="ECO:0000256" key="2">
    <source>
        <dbReference type="HAMAP-Rule" id="MF_00795"/>
    </source>
</evidence>
<evidence type="ECO:0000256" key="1">
    <source>
        <dbReference type="ARBA" id="ARBA00007768"/>
    </source>
</evidence>
<dbReference type="SUPFAM" id="SSF110395">
    <property type="entry name" value="CutC-like"/>
    <property type="match status" value="1"/>
</dbReference>
<accession>A0AAJ2ESB5</accession>
<dbReference type="InterPro" id="IPR036822">
    <property type="entry name" value="CutC-like_dom_sf"/>
</dbReference>
<dbReference type="RefSeq" id="WP_309770191.1">
    <property type="nucleotide sequence ID" value="NZ_JAVIZC010000001.1"/>
</dbReference>
<dbReference type="EMBL" id="JAVIZC010000001">
    <property type="protein sequence ID" value="MDR6101318.1"/>
    <property type="molecule type" value="Genomic_DNA"/>
</dbReference>
<dbReference type="PANTHER" id="PTHR12598:SF0">
    <property type="entry name" value="COPPER HOMEOSTASIS PROTEIN CUTC HOMOLOG"/>
    <property type="match status" value="1"/>
</dbReference>
<organism evidence="3 4">
    <name type="scientific">Agrobacterium larrymoorei</name>
    <dbReference type="NCBI Taxonomy" id="160699"/>
    <lineage>
        <taxon>Bacteria</taxon>
        <taxon>Pseudomonadati</taxon>
        <taxon>Pseudomonadota</taxon>
        <taxon>Alphaproteobacteria</taxon>
        <taxon>Hyphomicrobiales</taxon>
        <taxon>Rhizobiaceae</taxon>
        <taxon>Rhizobium/Agrobacterium group</taxon>
        <taxon>Agrobacterium</taxon>
    </lineage>
</organism>
<comment type="caution">
    <text evidence="3">The sequence shown here is derived from an EMBL/GenBank/DDBJ whole genome shotgun (WGS) entry which is preliminary data.</text>
</comment>
<dbReference type="HAMAP" id="MF_00795">
    <property type="entry name" value="CutC"/>
    <property type="match status" value="1"/>
</dbReference>
<protein>
    <recommendedName>
        <fullName evidence="2">PF03932 family protein CutC</fullName>
    </recommendedName>
</protein>
<dbReference type="FunFam" id="3.20.20.380:FF:000001">
    <property type="entry name" value="Copper homeostasis protein CutC"/>
    <property type="match status" value="1"/>
</dbReference>
<dbReference type="GO" id="GO:0005507">
    <property type="term" value="F:copper ion binding"/>
    <property type="evidence" value="ECO:0007669"/>
    <property type="project" value="TreeGrafter"/>
</dbReference>
<dbReference type="GO" id="GO:0005737">
    <property type="term" value="C:cytoplasm"/>
    <property type="evidence" value="ECO:0007669"/>
    <property type="project" value="UniProtKB-SubCell"/>
</dbReference>
<dbReference type="Proteomes" id="UP001255601">
    <property type="component" value="Unassembled WGS sequence"/>
</dbReference>
<reference evidence="3" key="1">
    <citation type="submission" date="2023-08" db="EMBL/GenBank/DDBJ databases">
        <title>Functional and genomic diversity of the sorghum phyllosphere microbiome.</title>
        <authorList>
            <person name="Shade A."/>
        </authorList>
    </citation>
    <scope>NUCLEOTIDE SEQUENCE</scope>
    <source>
        <strain evidence="3">SORGH_AS_0974</strain>
    </source>
</reference>
<evidence type="ECO:0000313" key="3">
    <source>
        <dbReference type="EMBL" id="MDR6101318.1"/>
    </source>
</evidence>
<comment type="subcellular location">
    <subcellularLocation>
        <location evidence="2">Cytoplasm</location>
    </subcellularLocation>
</comment>
<keyword evidence="2" id="KW-0963">Cytoplasm</keyword>
<dbReference type="Pfam" id="PF03932">
    <property type="entry name" value="CutC"/>
    <property type="match status" value="1"/>
</dbReference>
<dbReference type="Gene3D" id="3.20.20.380">
    <property type="entry name" value="Copper homeostasis (CutC) domain"/>
    <property type="match status" value="1"/>
</dbReference>
<gene>
    <name evidence="2" type="primary">cutC</name>
    <name evidence="3" type="ORF">QE369_001496</name>
</gene>
<comment type="caution">
    <text evidence="2">Once thought to be involved in copper homeostasis, experiments in E.coli have shown this is not the case.</text>
</comment>